<sequence>MEAGRRCSAGVRACGAGAKARLRGRWRACIAASRERRCGLPARDDTGVRCALLDADAGGRRRRRGASSSGDEGL</sequence>
<organism evidence="1 2">
    <name type="scientific">Mycena rosella</name>
    <name type="common">Pink bonnet</name>
    <name type="synonym">Agaricus rosellus</name>
    <dbReference type="NCBI Taxonomy" id="1033263"/>
    <lineage>
        <taxon>Eukaryota</taxon>
        <taxon>Fungi</taxon>
        <taxon>Dikarya</taxon>
        <taxon>Basidiomycota</taxon>
        <taxon>Agaricomycotina</taxon>
        <taxon>Agaricomycetes</taxon>
        <taxon>Agaricomycetidae</taxon>
        <taxon>Agaricales</taxon>
        <taxon>Marasmiineae</taxon>
        <taxon>Mycenaceae</taxon>
        <taxon>Mycena</taxon>
    </lineage>
</organism>
<gene>
    <name evidence="1" type="ORF">B0H17DRAFT_1077889</name>
</gene>
<feature type="non-terminal residue" evidence="1">
    <location>
        <position position="74"/>
    </location>
</feature>
<dbReference type="EMBL" id="JARKIE010000131">
    <property type="protein sequence ID" value="KAJ7678772.1"/>
    <property type="molecule type" value="Genomic_DNA"/>
</dbReference>
<accession>A0AAD7D4Z7</accession>
<evidence type="ECO:0000313" key="2">
    <source>
        <dbReference type="Proteomes" id="UP001221757"/>
    </source>
</evidence>
<dbReference type="Proteomes" id="UP001221757">
    <property type="component" value="Unassembled WGS sequence"/>
</dbReference>
<name>A0AAD7D4Z7_MYCRO</name>
<dbReference type="AlphaFoldDB" id="A0AAD7D4Z7"/>
<protein>
    <submittedName>
        <fullName evidence="1">Uncharacterized protein</fullName>
    </submittedName>
</protein>
<comment type="caution">
    <text evidence="1">The sequence shown here is derived from an EMBL/GenBank/DDBJ whole genome shotgun (WGS) entry which is preliminary data.</text>
</comment>
<keyword evidence="2" id="KW-1185">Reference proteome</keyword>
<reference evidence="1" key="1">
    <citation type="submission" date="2023-03" db="EMBL/GenBank/DDBJ databases">
        <title>Massive genome expansion in bonnet fungi (Mycena s.s.) driven by repeated elements and novel gene families across ecological guilds.</title>
        <authorList>
            <consortium name="Lawrence Berkeley National Laboratory"/>
            <person name="Harder C.B."/>
            <person name="Miyauchi S."/>
            <person name="Viragh M."/>
            <person name="Kuo A."/>
            <person name="Thoen E."/>
            <person name="Andreopoulos B."/>
            <person name="Lu D."/>
            <person name="Skrede I."/>
            <person name="Drula E."/>
            <person name="Henrissat B."/>
            <person name="Morin E."/>
            <person name="Kohler A."/>
            <person name="Barry K."/>
            <person name="LaButti K."/>
            <person name="Morin E."/>
            <person name="Salamov A."/>
            <person name="Lipzen A."/>
            <person name="Mereny Z."/>
            <person name="Hegedus B."/>
            <person name="Baldrian P."/>
            <person name="Stursova M."/>
            <person name="Weitz H."/>
            <person name="Taylor A."/>
            <person name="Grigoriev I.V."/>
            <person name="Nagy L.G."/>
            <person name="Martin F."/>
            <person name="Kauserud H."/>
        </authorList>
    </citation>
    <scope>NUCLEOTIDE SEQUENCE</scope>
    <source>
        <strain evidence="1">CBHHK067</strain>
    </source>
</reference>
<evidence type="ECO:0000313" key="1">
    <source>
        <dbReference type="EMBL" id="KAJ7678772.1"/>
    </source>
</evidence>
<proteinExistence type="predicted"/>